<evidence type="ECO:0000313" key="5">
    <source>
        <dbReference type="EMBL" id="KAI9636499.1"/>
    </source>
</evidence>
<dbReference type="GO" id="GO:0000338">
    <property type="term" value="P:protein deneddylation"/>
    <property type="evidence" value="ECO:0007669"/>
    <property type="project" value="InterPro"/>
</dbReference>
<dbReference type="Pfam" id="PF01398">
    <property type="entry name" value="JAB"/>
    <property type="match status" value="1"/>
</dbReference>
<feature type="domain" description="MPN" evidence="4">
    <location>
        <begin position="19"/>
        <end position="153"/>
    </location>
</feature>
<evidence type="ECO:0000259" key="4">
    <source>
        <dbReference type="PROSITE" id="PS50249"/>
    </source>
</evidence>
<evidence type="ECO:0000313" key="6">
    <source>
        <dbReference type="Proteomes" id="UP001164286"/>
    </source>
</evidence>
<comment type="similarity">
    <text evidence="1 2">Belongs to the peptidase M67A family. CSN6 subfamily.</text>
</comment>
<proteinExistence type="inferred from homology"/>
<feature type="region of interest" description="Disordered" evidence="3">
    <location>
        <begin position="292"/>
        <end position="324"/>
    </location>
</feature>
<dbReference type="PROSITE" id="PS50249">
    <property type="entry name" value="MPN"/>
    <property type="match status" value="1"/>
</dbReference>
<evidence type="ECO:0000256" key="1">
    <source>
        <dbReference type="ARBA" id="ARBA00010893"/>
    </source>
</evidence>
<dbReference type="EMBL" id="JAKWFO010000005">
    <property type="protein sequence ID" value="KAI9636499.1"/>
    <property type="molecule type" value="Genomic_DNA"/>
</dbReference>
<keyword evidence="6" id="KW-1185">Reference proteome</keyword>
<dbReference type="PANTHER" id="PTHR10540:SF8">
    <property type="entry name" value="COP9 SIGNALOSOME COMPLEX SUBUNIT 6"/>
    <property type="match status" value="1"/>
</dbReference>
<organism evidence="5 6">
    <name type="scientific">Dioszegia hungarica</name>
    <dbReference type="NCBI Taxonomy" id="4972"/>
    <lineage>
        <taxon>Eukaryota</taxon>
        <taxon>Fungi</taxon>
        <taxon>Dikarya</taxon>
        <taxon>Basidiomycota</taxon>
        <taxon>Agaricomycotina</taxon>
        <taxon>Tremellomycetes</taxon>
        <taxon>Tremellales</taxon>
        <taxon>Bulleribasidiaceae</taxon>
        <taxon>Dioszegia</taxon>
    </lineage>
</organism>
<keyword evidence="2" id="KW-0963">Cytoplasm</keyword>
<dbReference type="AlphaFoldDB" id="A0AA38HBC4"/>
<dbReference type="Proteomes" id="UP001164286">
    <property type="component" value="Unassembled WGS sequence"/>
</dbReference>
<evidence type="ECO:0000256" key="2">
    <source>
        <dbReference type="RuleBase" id="RU367006"/>
    </source>
</evidence>
<dbReference type="RefSeq" id="XP_052946276.1">
    <property type="nucleotide sequence ID" value="XM_053093285.1"/>
</dbReference>
<dbReference type="InterPro" id="IPR037518">
    <property type="entry name" value="MPN"/>
</dbReference>
<gene>
    <name evidence="5" type="ORF">MKK02DRAFT_45203</name>
</gene>
<evidence type="ECO:0000256" key="3">
    <source>
        <dbReference type="SAM" id="MobiDB-lite"/>
    </source>
</evidence>
<dbReference type="InterPro" id="IPR000555">
    <property type="entry name" value="JAMM/MPN+_dom"/>
</dbReference>
<dbReference type="PANTHER" id="PTHR10540">
    <property type="entry name" value="EUKARYOTIC TRANSLATION INITIATION FACTOR 3 SUBUNIT F-RELATED"/>
    <property type="match status" value="1"/>
</dbReference>
<dbReference type="Gene3D" id="3.40.140.10">
    <property type="entry name" value="Cytidine Deaminase, domain 2"/>
    <property type="match status" value="1"/>
</dbReference>
<dbReference type="GO" id="GO:0008180">
    <property type="term" value="C:COP9 signalosome"/>
    <property type="evidence" value="ECO:0007669"/>
    <property type="project" value="UniProtKB-UniRule"/>
</dbReference>
<reference evidence="5" key="1">
    <citation type="journal article" date="2022" name="G3 (Bethesda)">
        <title>High quality genome of the basidiomycete yeast Dioszegia hungarica PDD-24b-2 isolated from cloud water.</title>
        <authorList>
            <person name="Jarrige D."/>
            <person name="Haridas S."/>
            <person name="Bleykasten-Grosshans C."/>
            <person name="Joly M."/>
            <person name="Nadalig T."/>
            <person name="Sancelme M."/>
            <person name="Vuilleumier S."/>
            <person name="Grigoriev I.V."/>
            <person name="Amato P."/>
            <person name="Bringel F."/>
        </authorList>
    </citation>
    <scope>NUCLEOTIDE SEQUENCE</scope>
    <source>
        <strain evidence="5">PDD-24b-2</strain>
    </source>
</reference>
<comment type="function">
    <text evidence="2">Component of the COP9 signalosome complex (CSN), a complex involved in various cellular and developmental processes.</text>
</comment>
<comment type="caution">
    <text evidence="5">The sequence shown here is derived from an EMBL/GenBank/DDBJ whole genome shotgun (WGS) entry which is preliminary data.</text>
</comment>
<comment type="subcellular location">
    <subcellularLocation>
        <location evidence="2">Cytoplasm</location>
    </subcellularLocation>
    <subcellularLocation>
        <location evidence="2">Nucleus</location>
    </subcellularLocation>
</comment>
<protein>
    <recommendedName>
        <fullName evidence="2">COP9 signalosome complex subunit 6</fullName>
    </recommendedName>
</protein>
<keyword evidence="2" id="KW-0736">Signalosome</keyword>
<dbReference type="CDD" id="cd08063">
    <property type="entry name" value="MPN_CSN6"/>
    <property type="match status" value="1"/>
</dbReference>
<dbReference type="GO" id="GO:0008237">
    <property type="term" value="F:metallopeptidase activity"/>
    <property type="evidence" value="ECO:0007669"/>
    <property type="project" value="InterPro"/>
</dbReference>
<dbReference type="Pfam" id="PF13012">
    <property type="entry name" value="MitMem_reg"/>
    <property type="match status" value="1"/>
</dbReference>
<name>A0AA38HBC4_9TREE</name>
<dbReference type="InterPro" id="IPR024969">
    <property type="entry name" value="EIF3F/CSN6-like_C"/>
</dbReference>
<keyword evidence="2" id="KW-0539">Nucleus</keyword>
<dbReference type="GO" id="GO:0005737">
    <property type="term" value="C:cytoplasm"/>
    <property type="evidence" value="ECO:0007669"/>
    <property type="project" value="UniProtKB-SubCell"/>
</dbReference>
<dbReference type="InterPro" id="IPR033859">
    <property type="entry name" value="MPN_CSN6"/>
</dbReference>
<accession>A0AA38HBC4</accession>
<dbReference type="GeneID" id="77732490"/>
<sequence length="324" mass="35337">MDEPVSHVLDNGVSSGLTLNLHPLAILNISDHVTRDRLTGSKTKITGALLGTQANRQVAVVNTFELALVADVDEATFDQDFLERRKEQFKQVFPTLDVIGWYSVGATPSDEDLRLQEQFSGLVETPIFLQFNTDIPAGAKDLPLTLYESALSEGKDAEAGAKFVKLDYGVETGEAERIAVDGAQRGGMGARDESQVVGSLVTQRNAIRMLYERIEVLSSYVHAVSEGKAKADHNILRQISALLASLPTMDAAVFKAELEDEYADVQIADTFNSLTKQLNALSDYTDRHHVVFPTSSQDDYGPPGARGGKGFDRPEALAGGRRRR</sequence>
<dbReference type="SMART" id="SM00232">
    <property type="entry name" value="JAB_MPN"/>
    <property type="match status" value="1"/>
</dbReference>